<dbReference type="PANTHER" id="PTHR47723">
    <property type="entry name" value="OS05G0353850 PROTEIN"/>
    <property type="match status" value="1"/>
</dbReference>
<dbReference type="EMBL" id="JBBPBM010000078">
    <property type="protein sequence ID" value="KAK8511631.1"/>
    <property type="molecule type" value="Genomic_DNA"/>
</dbReference>
<dbReference type="CDD" id="cd06222">
    <property type="entry name" value="RNase_H_like"/>
    <property type="match status" value="1"/>
</dbReference>
<dbReference type="Proteomes" id="UP001472677">
    <property type="component" value="Unassembled WGS sequence"/>
</dbReference>
<dbReference type="InterPro" id="IPR053151">
    <property type="entry name" value="RNase_H-like"/>
</dbReference>
<protein>
    <submittedName>
        <fullName evidence="1">Uncharacterized protein</fullName>
    </submittedName>
</protein>
<dbReference type="InterPro" id="IPR044730">
    <property type="entry name" value="RNase_H-like_dom_plant"/>
</dbReference>
<keyword evidence="2" id="KW-1185">Reference proteome</keyword>
<evidence type="ECO:0000313" key="1">
    <source>
        <dbReference type="EMBL" id="KAK8511631.1"/>
    </source>
</evidence>
<reference evidence="1 2" key="1">
    <citation type="journal article" date="2024" name="G3 (Bethesda)">
        <title>Genome assembly of Hibiscus sabdariffa L. provides insights into metabolisms of medicinal natural products.</title>
        <authorList>
            <person name="Kim T."/>
        </authorList>
    </citation>
    <scope>NUCLEOTIDE SEQUENCE [LARGE SCALE GENOMIC DNA]</scope>
    <source>
        <strain evidence="1">TK-2024</strain>
        <tissue evidence="1">Old leaves</tissue>
    </source>
</reference>
<sequence>MLTHRPSVGSWIAPEAGWLKYNVDAAVTRGVREAGIGDILRDHSGKTLLRFSKAIGISEPTRAELTAILLKLVRFFLLLCG</sequence>
<proteinExistence type="predicted"/>
<evidence type="ECO:0000313" key="2">
    <source>
        <dbReference type="Proteomes" id="UP001472677"/>
    </source>
</evidence>
<comment type="caution">
    <text evidence="1">The sequence shown here is derived from an EMBL/GenBank/DDBJ whole genome shotgun (WGS) entry which is preliminary data.</text>
</comment>
<gene>
    <name evidence="1" type="ORF">V6N12_038232</name>
</gene>
<accession>A0ABR2BX47</accession>
<dbReference type="PANTHER" id="PTHR47723:SF22">
    <property type="entry name" value="RNASE H TYPE-1 DOMAIN-CONTAINING PROTEIN"/>
    <property type="match status" value="1"/>
</dbReference>
<organism evidence="1 2">
    <name type="scientific">Hibiscus sabdariffa</name>
    <name type="common">roselle</name>
    <dbReference type="NCBI Taxonomy" id="183260"/>
    <lineage>
        <taxon>Eukaryota</taxon>
        <taxon>Viridiplantae</taxon>
        <taxon>Streptophyta</taxon>
        <taxon>Embryophyta</taxon>
        <taxon>Tracheophyta</taxon>
        <taxon>Spermatophyta</taxon>
        <taxon>Magnoliopsida</taxon>
        <taxon>eudicotyledons</taxon>
        <taxon>Gunneridae</taxon>
        <taxon>Pentapetalae</taxon>
        <taxon>rosids</taxon>
        <taxon>malvids</taxon>
        <taxon>Malvales</taxon>
        <taxon>Malvaceae</taxon>
        <taxon>Malvoideae</taxon>
        <taxon>Hibiscus</taxon>
    </lineage>
</organism>
<name>A0ABR2BX47_9ROSI</name>